<organism evidence="2">
    <name type="scientific">Litopenaeus vannamei majanivirus Nimav-1_LVa</name>
    <dbReference type="NCBI Taxonomy" id="2984273"/>
    <lineage>
        <taxon>Viruses</taxon>
        <taxon>Viruses incertae sedis</taxon>
        <taxon>Naldaviricetes</taxon>
        <taxon>Nimaviridae</taxon>
    </lineage>
</organism>
<feature type="coiled-coil region" evidence="1">
    <location>
        <begin position="152"/>
        <end position="179"/>
    </location>
</feature>
<name>A0A9C7BVB7_9VIRU</name>
<dbReference type="EMBL" id="LC738872">
    <property type="protein sequence ID" value="BDT62094.1"/>
    <property type="molecule type" value="Genomic_DNA"/>
</dbReference>
<keyword evidence="1" id="KW-0175">Coiled coil</keyword>
<evidence type="ECO:0000313" key="2">
    <source>
        <dbReference type="EMBL" id="BDT62094.1"/>
    </source>
</evidence>
<reference evidence="2" key="1">
    <citation type="submission" date="2022-10" db="EMBL/GenBank/DDBJ databases">
        <title>Genome sequences of endogenous nimaviruses in decapod crustaceans.</title>
        <authorList>
            <person name="Kawato S."/>
            <person name="Nozaki R."/>
            <person name="Kondo H."/>
            <person name="Hirono I."/>
        </authorList>
    </citation>
    <scope>NUCLEOTIDE SEQUENCE</scope>
    <source>
        <strain evidence="2">Lva-Nima_1</strain>
    </source>
</reference>
<sequence>MSNKIKIITSELLNAKKNSVAAFEKAVNIISLYLLEEAERGNWGNKQSSSNGSETENINLGLYIPAKIDLSSWQAGDPLNAFKNAYAARLIINIIFHHDKIAEIIYMLISELLLLIETNTKNEGKNPLQDYGRAKPMPIDQIVNTMLNIINEEEMEIDLQRFRKIITELENEHANYDGESRLSDWQLDKLQQQRHVNNPANIDNNNSNADNEYLYFIDDEVPLSVDTISIILPRANRERPMKNILVDLSKKHDEEDKPWNKEREQTGYSILSFQSIWTRNFADYPTNLVKTVIENILSKYIVPLRDVFHMCFHLLAHLKCAKVINATWYERATFTYNLPPIYSIHETWSELEVLLNIYACVAKLFLNIYSLFSSPSFESDDTLNSIQETYMKTLELLECLPIFIFDSKWMDNNFYSWPYTRRSTAQLPVKDYLSENYLLKTVLVTPSRTDNYRQNIMRLKIKAIETITSLRAEMQEMFDNGFVTIVNQFHKSTQKPSPYNNNNNNMDTNMNDFKVNVLHDNTFQNNPYIIHPLYHLKIVHFTDSDNEWPTSIEEWDARFHLSSESGILATSQSTAGSENKNHSPWFWRTLPLFKPSLLSDSSNSPPCKFWEETLQQIYNYSQIYCSKNKQILQDMIMHIERKEESIEEKYKKNMEDIIMKDKQLECYEKQEERRLKNVEQSIFLTILCKSLLTELMNIDSGEVER</sequence>
<protein>
    <submittedName>
        <fullName evidence="2">Wsv220-like protein</fullName>
    </submittedName>
</protein>
<evidence type="ECO:0000256" key="1">
    <source>
        <dbReference type="SAM" id="Coils"/>
    </source>
</evidence>
<proteinExistence type="predicted"/>
<accession>A0A9C7BVB7</accession>